<feature type="region of interest" description="Disordered" evidence="1">
    <location>
        <begin position="45"/>
        <end position="64"/>
    </location>
</feature>
<organism evidence="3 4">
    <name type="scientific">Novosphingobium aerophilum</name>
    <dbReference type="NCBI Taxonomy" id="2839843"/>
    <lineage>
        <taxon>Bacteria</taxon>
        <taxon>Pseudomonadati</taxon>
        <taxon>Pseudomonadota</taxon>
        <taxon>Alphaproteobacteria</taxon>
        <taxon>Sphingomonadales</taxon>
        <taxon>Sphingomonadaceae</taxon>
        <taxon>Novosphingobium</taxon>
    </lineage>
</organism>
<evidence type="ECO:0000313" key="3">
    <source>
        <dbReference type="EMBL" id="MBC2651757.1"/>
    </source>
</evidence>
<protein>
    <submittedName>
        <fullName evidence="3">IS30 family transposase</fullName>
    </submittedName>
</protein>
<feature type="domain" description="Transposase IS30-like HTH" evidence="2">
    <location>
        <begin position="59"/>
        <end position="102"/>
    </location>
</feature>
<comment type="caution">
    <text evidence="3">The sequence shown here is derived from an EMBL/GenBank/DDBJ whole genome shotgun (WGS) entry which is preliminary data.</text>
</comment>
<dbReference type="GO" id="GO:0032196">
    <property type="term" value="P:transposition"/>
    <property type="evidence" value="ECO:0007669"/>
    <property type="project" value="TreeGrafter"/>
</dbReference>
<dbReference type="GO" id="GO:0005829">
    <property type="term" value="C:cytosol"/>
    <property type="evidence" value="ECO:0007669"/>
    <property type="project" value="TreeGrafter"/>
</dbReference>
<dbReference type="Proteomes" id="UP000520156">
    <property type="component" value="Unassembled WGS sequence"/>
</dbReference>
<dbReference type="InterPro" id="IPR025246">
    <property type="entry name" value="IS30-like_HTH"/>
</dbReference>
<dbReference type="RefSeq" id="WP_185683172.1">
    <property type="nucleotide sequence ID" value="NZ_JACLAU010000009.1"/>
</dbReference>
<dbReference type="InterPro" id="IPR051917">
    <property type="entry name" value="Transposase-Integrase"/>
</dbReference>
<dbReference type="AlphaFoldDB" id="A0A7X1KC54"/>
<evidence type="ECO:0000259" key="2">
    <source>
        <dbReference type="Pfam" id="PF13936"/>
    </source>
</evidence>
<evidence type="ECO:0000256" key="1">
    <source>
        <dbReference type="SAM" id="MobiDB-lite"/>
    </source>
</evidence>
<dbReference type="PANTHER" id="PTHR10948:SF23">
    <property type="entry name" value="TRANSPOSASE INSI FOR INSERTION SEQUENCE ELEMENT IS30A-RELATED"/>
    <property type="match status" value="1"/>
</dbReference>
<dbReference type="PANTHER" id="PTHR10948">
    <property type="entry name" value="TRANSPOSASE"/>
    <property type="match status" value="1"/>
</dbReference>
<name>A0A7X1KC54_9SPHN</name>
<proteinExistence type="predicted"/>
<keyword evidence="4" id="KW-1185">Reference proteome</keyword>
<sequence>MKQRRRIYYSAAQRAEIWDRWQRGESMSSIGRGFERESSSIFSVLSPSGGIRPPDRKRSGRALSLSDREEISRGLVAGRSLRAIAVQLGRAPSTISREVGRNGGVDQYRAALSDQAAWDRALRPKRCKLACHPGLRRTVSRKLRRKWSP</sequence>
<accession>A0A7X1KC54</accession>
<dbReference type="EMBL" id="JACLAU010000009">
    <property type="protein sequence ID" value="MBC2651757.1"/>
    <property type="molecule type" value="Genomic_DNA"/>
</dbReference>
<feature type="non-terminal residue" evidence="3">
    <location>
        <position position="149"/>
    </location>
</feature>
<dbReference type="GO" id="GO:0004803">
    <property type="term" value="F:transposase activity"/>
    <property type="evidence" value="ECO:0007669"/>
    <property type="project" value="TreeGrafter"/>
</dbReference>
<reference evidence="3 4" key="1">
    <citation type="submission" date="2020-08" db="EMBL/GenBank/DDBJ databases">
        <title>The genome sequence of Novosphingobium flavum 4Y4.</title>
        <authorList>
            <person name="Liu Y."/>
        </authorList>
    </citation>
    <scope>NUCLEOTIDE SEQUENCE [LARGE SCALE GENOMIC DNA]</scope>
    <source>
        <strain evidence="3 4">4Y4</strain>
    </source>
</reference>
<dbReference type="Pfam" id="PF13936">
    <property type="entry name" value="HTH_38"/>
    <property type="match status" value="1"/>
</dbReference>
<evidence type="ECO:0000313" key="4">
    <source>
        <dbReference type="Proteomes" id="UP000520156"/>
    </source>
</evidence>
<gene>
    <name evidence="3" type="ORF">H7F49_08580</name>
</gene>